<sequence>MPLCLKKRCVLCNFCFQDGDAVMPARKLLRTAKGQVKYRSQGLFKDSDGFEFFPCRGACHEGGRLEGYHASCLRIVTPELIDPLRRMLGYSFDPSPSAEKRRCRWLQNQLVSAIEESVPLPPEVRANVAQHLLSEYAAARNISLGRLSESRPSVKVATPIEASYITFEGVTYLDTLTNKTEVPNNWVPPRVLYVAHEGLGIRKLLFSSSDDSPKVNSVPGVWWKTIPLLGQNGTLQCFHDGLKLMTMCYTDGADRLTPTYRSVFSTPQSPTVKHRQVSFSQSPSLSHMRLSLFQYNRPEITGFSVCCNPAPVSFHAHTSDDDLSFYDSAPHDSTWVYAPLNENERIVSIWMRATTKAQYWLQSDTMTTIAAMRLLTREDLTKRELALGFKTSQGRMLLFGGQWSNHLPHHEWTLLDTPDGKLGHFFFDTHPICTRALSFDTEAPITGAPVFNLPGVPEASSPHPSFQSSDGFFWSSASTEDVTGVRPCRLKGKIVGLLFSYLDGSSAAIGQVRLDHLAPLKQVDSGKLYLGFKRTSENCPYIARVEMLAEKPEGLIKDQQDGVDMWFEVSWSGTIEWWHSYRQCQVWQAGRQSLDIAILTLPRMRPDCY</sequence>
<reference evidence="1" key="1">
    <citation type="submission" date="2021-11" db="EMBL/GenBank/DDBJ databases">
        <title>Fusarium solani-melongenae Genome sequencing and assembly.</title>
        <authorList>
            <person name="Xie S."/>
            <person name="Huang L."/>
            <person name="Zhang X."/>
        </authorList>
    </citation>
    <scope>NUCLEOTIDE SEQUENCE</scope>
    <source>
        <strain evidence="1">CRI 24-3</strain>
    </source>
</reference>
<dbReference type="EMBL" id="CP090038">
    <property type="protein sequence ID" value="UPL01351.1"/>
    <property type="molecule type" value="Genomic_DNA"/>
</dbReference>
<accession>A0ACD3ZJS2</accession>
<dbReference type="Proteomes" id="UP000830768">
    <property type="component" value="Chromosome 10"/>
</dbReference>
<evidence type="ECO:0000313" key="1">
    <source>
        <dbReference type="EMBL" id="UPL01351.1"/>
    </source>
</evidence>
<name>A0ACD3ZJS2_FUSSC</name>
<keyword evidence="2" id="KW-1185">Reference proteome</keyword>
<organism evidence="1 2">
    <name type="scientific">Fusarium solani subsp. cucurbitae</name>
    <name type="common">Neocosmosporum cucurbitae</name>
    <dbReference type="NCBI Taxonomy" id="2747967"/>
    <lineage>
        <taxon>Eukaryota</taxon>
        <taxon>Fungi</taxon>
        <taxon>Dikarya</taxon>
        <taxon>Ascomycota</taxon>
        <taxon>Pezizomycotina</taxon>
        <taxon>Sordariomycetes</taxon>
        <taxon>Hypocreomycetidae</taxon>
        <taxon>Hypocreales</taxon>
        <taxon>Nectriaceae</taxon>
        <taxon>Fusarium</taxon>
        <taxon>Fusarium solani species complex</taxon>
    </lineage>
</organism>
<proteinExistence type="predicted"/>
<evidence type="ECO:0000313" key="2">
    <source>
        <dbReference type="Proteomes" id="UP000830768"/>
    </source>
</evidence>
<gene>
    <name evidence="1" type="ORF">LCI18_012285</name>
</gene>
<protein>
    <submittedName>
        <fullName evidence="1">Uncharacterized protein</fullName>
    </submittedName>
</protein>